<evidence type="ECO:0000256" key="3">
    <source>
        <dbReference type="ARBA" id="ARBA00022692"/>
    </source>
</evidence>
<evidence type="ECO:0000256" key="2">
    <source>
        <dbReference type="ARBA" id="ARBA00022475"/>
    </source>
</evidence>
<feature type="transmembrane region" description="Helical" evidence="6">
    <location>
        <begin position="143"/>
        <end position="163"/>
    </location>
</feature>
<keyword evidence="4 6" id="KW-1133">Transmembrane helix</keyword>
<dbReference type="PANTHER" id="PTHR30086">
    <property type="entry name" value="ARGININE EXPORTER PROTEIN ARGO"/>
    <property type="match status" value="1"/>
</dbReference>
<dbReference type="RefSeq" id="WP_248592847.1">
    <property type="nucleotide sequence ID" value="NZ_BAABEB010000012.1"/>
</dbReference>
<dbReference type="InterPro" id="IPR001123">
    <property type="entry name" value="LeuE-type"/>
</dbReference>
<feature type="transmembrane region" description="Helical" evidence="6">
    <location>
        <begin position="38"/>
        <end position="60"/>
    </location>
</feature>
<feature type="transmembrane region" description="Helical" evidence="6">
    <location>
        <begin position="175"/>
        <end position="197"/>
    </location>
</feature>
<evidence type="ECO:0000313" key="7">
    <source>
        <dbReference type="EMBL" id="UPT20577.1"/>
    </source>
</evidence>
<comment type="subcellular location">
    <subcellularLocation>
        <location evidence="1">Cell membrane</location>
        <topology evidence="1">Multi-pass membrane protein</topology>
    </subcellularLocation>
</comment>
<dbReference type="Pfam" id="PF01810">
    <property type="entry name" value="LysE"/>
    <property type="match status" value="1"/>
</dbReference>
<evidence type="ECO:0000313" key="8">
    <source>
        <dbReference type="Proteomes" id="UP000832041"/>
    </source>
</evidence>
<sequence>MSAVVAGLVTGLSLIVAIGAQNAFVLRQGLRRAHVGTVVALCSASDALLIGVGVSGVGVLVQQHPAVLVLARWAGAAYLLCYGARSLWNARRPQALHAASQQAGGRWAVAATTLALTYLNPHVYLDTVLLLGSVAHHYGPLRWWFAAGAALGSLAWFTTLGLGARAASRVLGRPAVWRVLDLVVGVVMIVLALRLLLG</sequence>
<protein>
    <submittedName>
        <fullName evidence="7">LysE family transporter</fullName>
    </submittedName>
</protein>
<feature type="transmembrane region" description="Helical" evidence="6">
    <location>
        <begin position="66"/>
        <end position="84"/>
    </location>
</feature>
<keyword evidence="3 6" id="KW-0812">Transmembrane</keyword>
<dbReference type="PANTHER" id="PTHR30086:SF20">
    <property type="entry name" value="ARGININE EXPORTER PROTEIN ARGO-RELATED"/>
    <property type="match status" value="1"/>
</dbReference>
<keyword evidence="8" id="KW-1185">Reference proteome</keyword>
<dbReference type="EMBL" id="CP051627">
    <property type="protein sequence ID" value="UPT20577.1"/>
    <property type="molecule type" value="Genomic_DNA"/>
</dbReference>
<gene>
    <name evidence="7" type="ORF">FOF52_06025</name>
</gene>
<accession>A0ABY4KYS5</accession>
<evidence type="ECO:0000256" key="6">
    <source>
        <dbReference type="SAM" id="Phobius"/>
    </source>
</evidence>
<organism evidence="7 8">
    <name type="scientific">Thermobifida alba</name>
    <name type="common">Thermomonospora alba</name>
    <dbReference type="NCBI Taxonomy" id="53522"/>
    <lineage>
        <taxon>Bacteria</taxon>
        <taxon>Bacillati</taxon>
        <taxon>Actinomycetota</taxon>
        <taxon>Actinomycetes</taxon>
        <taxon>Streptosporangiales</taxon>
        <taxon>Nocardiopsidaceae</taxon>
        <taxon>Thermobifida</taxon>
    </lineage>
</organism>
<evidence type="ECO:0000256" key="1">
    <source>
        <dbReference type="ARBA" id="ARBA00004651"/>
    </source>
</evidence>
<name>A0ABY4KYS5_THEAE</name>
<evidence type="ECO:0000256" key="5">
    <source>
        <dbReference type="ARBA" id="ARBA00023136"/>
    </source>
</evidence>
<proteinExistence type="predicted"/>
<feature type="transmembrane region" description="Helical" evidence="6">
    <location>
        <begin position="6"/>
        <end position="26"/>
    </location>
</feature>
<dbReference type="Proteomes" id="UP000832041">
    <property type="component" value="Chromosome"/>
</dbReference>
<keyword evidence="5 6" id="KW-0472">Membrane</keyword>
<keyword evidence="2" id="KW-1003">Cell membrane</keyword>
<feature type="transmembrane region" description="Helical" evidence="6">
    <location>
        <begin position="105"/>
        <end position="123"/>
    </location>
</feature>
<evidence type="ECO:0000256" key="4">
    <source>
        <dbReference type="ARBA" id="ARBA00022989"/>
    </source>
</evidence>
<reference evidence="7 8" key="1">
    <citation type="submission" date="2020-04" db="EMBL/GenBank/DDBJ databases">
        <title>Thermobifida alba genome sequencing and assembly.</title>
        <authorList>
            <person name="Luzics S."/>
            <person name="Horvath B."/>
            <person name="Nagy I."/>
            <person name="Toth A."/>
            <person name="Nagy I."/>
            <person name="Kukolya J."/>
        </authorList>
    </citation>
    <scope>NUCLEOTIDE SEQUENCE [LARGE SCALE GENOMIC DNA]</scope>
    <source>
        <strain evidence="7 8">DSM 43795</strain>
    </source>
</reference>